<feature type="chain" id="PRO_5046190265" description="DUF11 domain-containing protein" evidence="1">
    <location>
        <begin position="32"/>
        <end position="172"/>
    </location>
</feature>
<evidence type="ECO:0000313" key="3">
    <source>
        <dbReference type="Proteomes" id="UP001199054"/>
    </source>
</evidence>
<feature type="signal peptide" evidence="1">
    <location>
        <begin position="1"/>
        <end position="31"/>
    </location>
</feature>
<evidence type="ECO:0008006" key="4">
    <source>
        <dbReference type="Google" id="ProtNLM"/>
    </source>
</evidence>
<name>A0ABS8AZZ9_9ACTN</name>
<keyword evidence="3" id="KW-1185">Reference proteome</keyword>
<dbReference type="EMBL" id="JAJAUY010000002">
    <property type="protein sequence ID" value="MCB5177927.1"/>
    <property type="molecule type" value="Genomic_DNA"/>
</dbReference>
<accession>A0ABS8AZZ9</accession>
<reference evidence="2 3" key="1">
    <citation type="submission" date="2021-10" db="EMBL/GenBank/DDBJ databases">
        <title>Streptomyces sp. strain SMC 277, a novel streptomycete isolated from soil.</title>
        <authorList>
            <person name="Chanama M."/>
        </authorList>
    </citation>
    <scope>NUCLEOTIDE SEQUENCE [LARGE SCALE GENOMIC DNA]</scope>
    <source>
        <strain evidence="2 3">SMC 277</strain>
    </source>
</reference>
<protein>
    <recommendedName>
        <fullName evidence="4">DUF11 domain-containing protein</fullName>
    </recommendedName>
</protein>
<comment type="caution">
    <text evidence="2">The sequence shown here is derived from an EMBL/GenBank/DDBJ whole genome shotgun (WGS) entry which is preliminary data.</text>
</comment>
<keyword evidence="1" id="KW-0732">Signal</keyword>
<sequence length="172" mass="18946">MANTPRTRLSRYRVATWVGAATLLVAGPAWAQPRAVAAAPSNSDLEVVRIDPDPMAPGGRTDLHAFVANLGPETTNSSLFITVTLPPQVKVERPFFPDTCEPYADDHRVRCEFGAGLRKDRSATALIPLRIDYAAELGTYKGTFTVRSADDRNARNNRTEFEIRVIDQVPDH</sequence>
<proteinExistence type="predicted"/>
<evidence type="ECO:0000256" key="1">
    <source>
        <dbReference type="SAM" id="SignalP"/>
    </source>
</evidence>
<dbReference type="Proteomes" id="UP001199054">
    <property type="component" value="Unassembled WGS sequence"/>
</dbReference>
<dbReference type="PROSITE" id="PS51318">
    <property type="entry name" value="TAT"/>
    <property type="match status" value="1"/>
</dbReference>
<evidence type="ECO:0000313" key="2">
    <source>
        <dbReference type="EMBL" id="MCB5177927.1"/>
    </source>
</evidence>
<dbReference type="RefSeq" id="WP_226724331.1">
    <property type="nucleotide sequence ID" value="NZ_JAJAUY010000002.1"/>
</dbReference>
<dbReference type="InterPro" id="IPR006311">
    <property type="entry name" value="TAT_signal"/>
</dbReference>
<organism evidence="2 3">
    <name type="scientific">Streptomyces antimicrobicus</name>
    <dbReference type="NCBI Taxonomy" id="2883108"/>
    <lineage>
        <taxon>Bacteria</taxon>
        <taxon>Bacillati</taxon>
        <taxon>Actinomycetota</taxon>
        <taxon>Actinomycetes</taxon>
        <taxon>Kitasatosporales</taxon>
        <taxon>Streptomycetaceae</taxon>
        <taxon>Streptomyces</taxon>
    </lineage>
</organism>
<gene>
    <name evidence="2" type="ORF">LG632_00760</name>
</gene>